<evidence type="ECO:0000313" key="3">
    <source>
        <dbReference type="Proteomes" id="UP001233999"/>
    </source>
</evidence>
<reference evidence="2" key="2">
    <citation type="submission" date="2023-05" db="EMBL/GenBank/DDBJ databases">
        <authorList>
            <person name="Fouks B."/>
        </authorList>
    </citation>
    <scope>NUCLEOTIDE SEQUENCE</scope>
    <source>
        <strain evidence="2">Stay&amp;Tobe</strain>
        <tissue evidence="2">Testes</tissue>
    </source>
</reference>
<keyword evidence="3" id="KW-1185">Reference proteome</keyword>
<comment type="caution">
    <text evidence="2">The sequence shown here is derived from an EMBL/GenBank/DDBJ whole genome shotgun (WGS) entry which is preliminary data.</text>
</comment>
<protein>
    <submittedName>
        <fullName evidence="2">Uncharacterized protein</fullName>
    </submittedName>
</protein>
<proteinExistence type="predicted"/>
<feature type="non-terminal residue" evidence="2">
    <location>
        <position position="70"/>
    </location>
</feature>
<reference evidence="2" key="1">
    <citation type="journal article" date="2023" name="IScience">
        <title>Live-bearing cockroach genome reveals convergent evolutionary mechanisms linked to viviparity in insects and beyond.</title>
        <authorList>
            <person name="Fouks B."/>
            <person name="Harrison M.C."/>
            <person name="Mikhailova A.A."/>
            <person name="Marchal E."/>
            <person name="English S."/>
            <person name="Carruthers M."/>
            <person name="Jennings E.C."/>
            <person name="Chiamaka E.L."/>
            <person name="Frigard R.A."/>
            <person name="Pippel M."/>
            <person name="Attardo G.M."/>
            <person name="Benoit J.B."/>
            <person name="Bornberg-Bauer E."/>
            <person name="Tobe S.S."/>
        </authorList>
    </citation>
    <scope>NUCLEOTIDE SEQUENCE</scope>
    <source>
        <strain evidence="2">Stay&amp;Tobe</strain>
    </source>
</reference>
<keyword evidence="1" id="KW-0472">Membrane</keyword>
<evidence type="ECO:0000256" key="1">
    <source>
        <dbReference type="SAM" id="Phobius"/>
    </source>
</evidence>
<gene>
    <name evidence="2" type="ORF">L9F63_021349</name>
</gene>
<dbReference type="AlphaFoldDB" id="A0AAD7ZR41"/>
<feature type="non-terminal residue" evidence="2">
    <location>
        <position position="1"/>
    </location>
</feature>
<organism evidence="2 3">
    <name type="scientific">Diploptera punctata</name>
    <name type="common">Pacific beetle cockroach</name>
    <dbReference type="NCBI Taxonomy" id="6984"/>
    <lineage>
        <taxon>Eukaryota</taxon>
        <taxon>Metazoa</taxon>
        <taxon>Ecdysozoa</taxon>
        <taxon>Arthropoda</taxon>
        <taxon>Hexapoda</taxon>
        <taxon>Insecta</taxon>
        <taxon>Pterygota</taxon>
        <taxon>Neoptera</taxon>
        <taxon>Polyneoptera</taxon>
        <taxon>Dictyoptera</taxon>
        <taxon>Blattodea</taxon>
        <taxon>Blaberoidea</taxon>
        <taxon>Blaberidae</taxon>
        <taxon>Diplopterinae</taxon>
        <taxon>Diploptera</taxon>
    </lineage>
</organism>
<dbReference type="EMBL" id="JASPKZ010007430">
    <property type="protein sequence ID" value="KAJ9584318.1"/>
    <property type="molecule type" value="Genomic_DNA"/>
</dbReference>
<keyword evidence="1" id="KW-0812">Transmembrane</keyword>
<accession>A0AAD7ZR41</accession>
<dbReference type="Proteomes" id="UP001233999">
    <property type="component" value="Unassembled WGS sequence"/>
</dbReference>
<evidence type="ECO:0000313" key="2">
    <source>
        <dbReference type="EMBL" id="KAJ9584318.1"/>
    </source>
</evidence>
<feature type="transmembrane region" description="Helical" evidence="1">
    <location>
        <begin position="35"/>
        <end position="54"/>
    </location>
</feature>
<keyword evidence="1" id="KW-1133">Transmembrane helix</keyword>
<name>A0AAD7ZR41_DIPPU</name>
<sequence>ICFLVQACSHPCIVISPTDGFKCARSKPNDVTNNGVSGGFVLSTIISSLFRILISVEYMRLFMQNVFCIN</sequence>